<comment type="caution">
    <text evidence="1">The sequence shown here is derived from an EMBL/GenBank/DDBJ whole genome shotgun (WGS) entry which is preliminary data.</text>
</comment>
<dbReference type="AlphaFoldDB" id="A0A6L2JDX4"/>
<dbReference type="EMBL" id="BKCJ010000664">
    <property type="protein sequence ID" value="GEU35193.1"/>
    <property type="molecule type" value="Genomic_DNA"/>
</dbReference>
<accession>A0A6L2JDX4</accession>
<gene>
    <name evidence="1" type="ORF">Tci_007171</name>
</gene>
<evidence type="ECO:0000313" key="1">
    <source>
        <dbReference type="EMBL" id="GEU35193.1"/>
    </source>
</evidence>
<protein>
    <submittedName>
        <fullName evidence="1">Uncharacterized protein</fullName>
    </submittedName>
</protein>
<sequence>MGKGRGPVNGTWRCAPDNANKKYCCYVNDTILQHCHFATREVCRELCECRVTLCPPPPTPPMPYVLEYPN</sequence>
<reference evidence="1" key="1">
    <citation type="journal article" date="2019" name="Sci. Rep.">
        <title>Draft genome of Tanacetum cinerariifolium, the natural source of mosquito coil.</title>
        <authorList>
            <person name="Yamashiro T."/>
            <person name="Shiraishi A."/>
            <person name="Satake H."/>
            <person name="Nakayama K."/>
        </authorList>
    </citation>
    <scope>NUCLEOTIDE SEQUENCE</scope>
</reference>
<name>A0A6L2JDX4_TANCI</name>
<organism evidence="1">
    <name type="scientific">Tanacetum cinerariifolium</name>
    <name type="common">Dalmatian daisy</name>
    <name type="synonym">Chrysanthemum cinerariifolium</name>
    <dbReference type="NCBI Taxonomy" id="118510"/>
    <lineage>
        <taxon>Eukaryota</taxon>
        <taxon>Viridiplantae</taxon>
        <taxon>Streptophyta</taxon>
        <taxon>Embryophyta</taxon>
        <taxon>Tracheophyta</taxon>
        <taxon>Spermatophyta</taxon>
        <taxon>Magnoliopsida</taxon>
        <taxon>eudicotyledons</taxon>
        <taxon>Gunneridae</taxon>
        <taxon>Pentapetalae</taxon>
        <taxon>asterids</taxon>
        <taxon>campanulids</taxon>
        <taxon>Asterales</taxon>
        <taxon>Asteraceae</taxon>
        <taxon>Asteroideae</taxon>
        <taxon>Anthemideae</taxon>
        <taxon>Anthemidinae</taxon>
        <taxon>Tanacetum</taxon>
    </lineage>
</organism>
<proteinExistence type="predicted"/>